<evidence type="ECO:0000256" key="1">
    <source>
        <dbReference type="SAM" id="Phobius"/>
    </source>
</evidence>
<keyword evidence="1" id="KW-1133">Transmembrane helix</keyword>
<accession>A0A517RMV8</accession>
<keyword evidence="1" id="KW-0472">Membrane</keyword>
<reference evidence="2 3" key="1">
    <citation type="submission" date="2019-02" db="EMBL/GenBank/DDBJ databases">
        <title>Deep-cultivation of Planctomycetes and their phenomic and genomic characterization uncovers novel biology.</title>
        <authorList>
            <person name="Wiegand S."/>
            <person name="Jogler M."/>
            <person name="Boedeker C."/>
            <person name="Pinto D."/>
            <person name="Vollmers J."/>
            <person name="Rivas-Marin E."/>
            <person name="Kohn T."/>
            <person name="Peeters S.H."/>
            <person name="Heuer A."/>
            <person name="Rast P."/>
            <person name="Oberbeckmann S."/>
            <person name="Bunk B."/>
            <person name="Jeske O."/>
            <person name="Meyerdierks A."/>
            <person name="Storesund J.E."/>
            <person name="Kallscheuer N."/>
            <person name="Luecker S."/>
            <person name="Lage O.M."/>
            <person name="Pohl T."/>
            <person name="Merkel B.J."/>
            <person name="Hornburger P."/>
            <person name="Mueller R.-W."/>
            <person name="Bruemmer F."/>
            <person name="Labrenz M."/>
            <person name="Spormann A.M."/>
            <person name="Op den Camp H."/>
            <person name="Overmann J."/>
            <person name="Amann R."/>
            <person name="Jetten M.S.M."/>
            <person name="Mascher T."/>
            <person name="Medema M.H."/>
            <person name="Devos D.P."/>
            <person name="Kaster A.-K."/>
            <person name="Ovreas L."/>
            <person name="Rohde M."/>
            <person name="Galperin M.Y."/>
            <person name="Jogler C."/>
        </authorList>
    </citation>
    <scope>NUCLEOTIDE SEQUENCE [LARGE SCALE GENOMIC DNA]</scope>
    <source>
        <strain evidence="2 3">Pan241w</strain>
    </source>
</reference>
<evidence type="ECO:0000313" key="3">
    <source>
        <dbReference type="Proteomes" id="UP000317171"/>
    </source>
</evidence>
<dbReference type="EMBL" id="CP036269">
    <property type="protein sequence ID" value="QDT45215.1"/>
    <property type="molecule type" value="Genomic_DNA"/>
</dbReference>
<dbReference type="Proteomes" id="UP000317171">
    <property type="component" value="Chromosome"/>
</dbReference>
<organism evidence="2 3">
    <name type="scientific">Gimesia alba</name>
    <dbReference type="NCBI Taxonomy" id="2527973"/>
    <lineage>
        <taxon>Bacteria</taxon>
        <taxon>Pseudomonadati</taxon>
        <taxon>Planctomycetota</taxon>
        <taxon>Planctomycetia</taxon>
        <taxon>Planctomycetales</taxon>
        <taxon>Planctomycetaceae</taxon>
        <taxon>Gimesia</taxon>
    </lineage>
</organism>
<gene>
    <name evidence="2" type="ORF">Pan241w_53340</name>
</gene>
<sequence length="36" mass="4142">MLIDVLVDLLLVSTLVFMLTYPVIRVYVAYKNDPLT</sequence>
<feature type="transmembrane region" description="Helical" evidence="1">
    <location>
        <begin position="6"/>
        <end position="28"/>
    </location>
</feature>
<dbReference type="KEGG" id="gaz:Pan241w_53340"/>
<evidence type="ECO:0000313" key="2">
    <source>
        <dbReference type="EMBL" id="QDT45215.1"/>
    </source>
</evidence>
<proteinExistence type="predicted"/>
<protein>
    <submittedName>
        <fullName evidence="2">Uncharacterized protein</fullName>
    </submittedName>
</protein>
<keyword evidence="3" id="KW-1185">Reference proteome</keyword>
<dbReference type="AlphaFoldDB" id="A0A517RMV8"/>
<keyword evidence="1" id="KW-0812">Transmembrane</keyword>
<name>A0A517RMV8_9PLAN</name>